<protein>
    <submittedName>
        <fullName evidence="1">DUF2442 domain-containing protein</fullName>
    </submittedName>
</protein>
<reference evidence="1" key="1">
    <citation type="journal article" date="2020" name="mSystems">
        <title>Genome- and Community-Level Interaction Insights into Carbon Utilization and Element Cycling Functions of Hydrothermarchaeota in Hydrothermal Sediment.</title>
        <authorList>
            <person name="Zhou Z."/>
            <person name="Liu Y."/>
            <person name="Xu W."/>
            <person name="Pan J."/>
            <person name="Luo Z.H."/>
            <person name="Li M."/>
        </authorList>
    </citation>
    <scope>NUCLEOTIDE SEQUENCE [LARGE SCALE GENOMIC DNA]</scope>
    <source>
        <strain evidence="1">SpSt-500</strain>
    </source>
</reference>
<organism evidence="1">
    <name type="scientific">Ignavibacterium album</name>
    <dbReference type="NCBI Taxonomy" id="591197"/>
    <lineage>
        <taxon>Bacteria</taxon>
        <taxon>Pseudomonadati</taxon>
        <taxon>Ignavibacteriota</taxon>
        <taxon>Ignavibacteria</taxon>
        <taxon>Ignavibacteriales</taxon>
        <taxon>Ignavibacteriaceae</taxon>
        <taxon>Ignavibacterium</taxon>
    </lineage>
</organism>
<accession>A0A832G2U7</accession>
<comment type="caution">
    <text evidence="1">The sequence shown here is derived from an EMBL/GenBank/DDBJ whole genome shotgun (WGS) entry which is preliminary data.</text>
</comment>
<proteinExistence type="predicted"/>
<sequence>MKNYHSIKNIKFVEKSLLITIDGKDYKFPLKLISDKLSNAKPEQLNNYKISPSGYGIHWPLLDEDISIDGLLKLKQKKVIYENLL</sequence>
<dbReference type="EMBL" id="DSVI01000018">
    <property type="protein sequence ID" value="HGT48458.1"/>
    <property type="molecule type" value="Genomic_DNA"/>
</dbReference>
<dbReference type="Gene3D" id="3.30.2020.40">
    <property type="entry name" value="Uncharacterised protein PF10387, DUF2442"/>
    <property type="match status" value="1"/>
</dbReference>
<gene>
    <name evidence="1" type="ORF">ENS56_10510</name>
</gene>
<name>A0A832G2U7_9BACT</name>
<evidence type="ECO:0000313" key="1">
    <source>
        <dbReference type="EMBL" id="HGT48458.1"/>
    </source>
</evidence>
<dbReference type="InterPro" id="IPR018841">
    <property type="entry name" value="DUF2442"/>
</dbReference>
<dbReference type="AlphaFoldDB" id="A0A832G2U7"/>
<dbReference type="Pfam" id="PF10387">
    <property type="entry name" value="DUF2442"/>
    <property type="match status" value="1"/>
</dbReference>